<dbReference type="EMBL" id="LUHQ01000013">
    <property type="protein sequence ID" value="OAO89345.1"/>
    <property type="molecule type" value="Genomic_DNA"/>
</dbReference>
<dbReference type="InterPro" id="IPR056858">
    <property type="entry name" value="VSR_TRX"/>
</dbReference>
<feature type="region of interest" description="Disordered" evidence="1">
    <location>
        <begin position="809"/>
        <end position="830"/>
    </location>
</feature>
<dbReference type="AlphaFoldDB" id="A0A178U6U5"/>
<dbReference type="CDD" id="cd00303">
    <property type="entry name" value="retropepsin_like"/>
    <property type="match status" value="1"/>
</dbReference>
<feature type="region of interest" description="Disordered" evidence="1">
    <location>
        <begin position="883"/>
        <end position="908"/>
    </location>
</feature>
<dbReference type="PANTHER" id="PTHR33067">
    <property type="entry name" value="RNA-DIRECTED DNA POLYMERASE-RELATED"/>
    <property type="match status" value="1"/>
</dbReference>
<evidence type="ECO:0000259" key="3">
    <source>
        <dbReference type="Pfam" id="PF25011"/>
    </source>
</evidence>
<evidence type="ECO:0000313" key="4">
    <source>
        <dbReference type="EMBL" id="OAO89345.1"/>
    </source>
</evidence>
<dbReference type="InterPro" id="IPR005162">
    <property type="entry name" value="Retrotrans_gag_dom"/>
</dbReference>
<accession>A0A178U6U5</accession>
<name>A0A178U6U5_ARATH</name>
<sequence length="908" mass="101262">MGDPNVDLDNNAALKEEQDAQVGKGTRGDVTILPTLVVNNRQYRGKLEKSAVLKALCSGFEESTEPAICLSTDNNGDSWQDKSPNITACKATFRGKVCVCPIVDGVRFKGDGYSHCERNKRAREMFNQQMEVVGMKREMDMRSLLVWLVDKDSVKCECPPGFKGDGVKKFEVTALAFICAITSFSDKFSNQNPSSEIQDANEDQARLNAQLAAKDAAGLGVKRHQLGFDRHPREQHADAIGVERHNREDYLLCKLFSYSLVGEAASWLKQFKAGSLKTWRSIKIAFLNNFYDDAKSKELRNKLSTFTQVPAEAFKAAWVRFKDYQRDCPNHGFSEVQLLADAIALIENLACSNSTKNANFERKKIAGAISGKEMAEGYRKFGQPQGNFSGKRFTGNQGSSNYTPKPAFQKTFPQSSFHWTYGNSAYQAPPPPSAETRMESMLAQILESQTKLVVEFNGKFDVVYTDLSGMIDNLSSHLKKLDVQVAQTAQSIKRKEVFLPGNPDANPRKSCNVILIREGDDVWKELDTEDELELPVAEMVSTDNLLCRSTPYGMLFSEMTQYDGVDRYPSSVDRHWIRTTPYEVQIPMQPESVYTPHVPYPRRRRSKQEMHAAKCTTIMEKILDTLPKDASETSSASLNRVDIAEYIYTITHGKTSEKLPDPGSFVLDCSISTSRFTRSLCDLGSSINLMPKSVAERLGMTHYRPTRITLLFADRSKRIPEGILEDVPVKVGNSIIPADFVVLDYEKEPKDPLILGRAFLATAGASFDVKGGRIFLKTDQNSTTEPHTTLQHVQLANESCRATVSIDTTTPFDQHPRVSQREDSAHSLQPTPLEDLCDKFSSLSSPVLSLINSLNYSKTASQDNKPRVPRKLVSPVFLAGDEKSVDRHTSECRSTLGAAPTRSIYTPP</sequence>
<evidence type="ECO:0000259" key="2">
    <source>
        <dbReference type="Pfam" id="PF03732"/>
    </source>
</evidence>
<dbReference type="Proteomes" id="UP000078284">
    <property type="component" value="Unassembled WGS sequence"/>
</dbReference>
<gene>
    <name evidence="4" type="ORF">AXX17_ATUG01650</name>
</gene>
<evidence type="ECO:0000256" key="1">
    <source>
        <dbReference type="SAM" id="MobiDB-lite"/>
    </source>
</evidence>
<organism evidence="4 5">
    <name type="scientific">Arabidopsis thaliana</name>
    <name type="common">Mouse-ear cress</name>
    <dbReference type="NCBI Taxonomy" id="3702"/>
    <lineage>
        <taxon>Eukaryota</taxon>
        <taxon>Viridiplantae</taxon>
        <taxon>Streptophyta</taxon>
        <taxon>Embryophyta</taxon>
        <taxon>Tracheophyta</taxon>
        <taxon>Spermatophyta</taxon>
        <taxon>Magnoliopsida</taxon>
        <taxon>eudicotyledons</taxon>
        <taxon>Gunneridae</taxon>
        <taxon>Pentapetalae</taxon>
        <taxon>rosids</taxon>
        <taxon>malvids</taxon>
        <taxon>Brassicales</taxon>
        <taxon>Brassicaceae</taxon>
        <taxon>Camelineae</taxon>
        <taxon>Arabidopsis</taxon>
    </lineage>
</organism>
<reference evidence="5" key="1">
    <citation type="journal article" date="2016" name="Proc. Natl. Acad. Sci. U.S.A.">
        <title>Chromosome-level assembly of Arabidopsis thaliana Ler reveals the extent of translocation and inversion polymorphisms.</title>
        <authorList>
            <person name="Zapata L."/>
            <person name="Ding J."/>
            <person name="Willing E.M."/>
            <person name="Hartwig B."/>
            <person name="Bezdan D."/>
            <person name="Jiao W.B."/>
            <person name="Patel V."/>
            <person name="Velikkakam James G."/>
            <person name="Koornneef M."/>
            <person name="Ossowski S."/>
            <person name="Schneeberger K."/>
        </authorList>
    </citation>
    <scope>NUCLEOTIDE SEQUENCE [LARGE SCALE GENOMIC DNA]</scope>
    <source>
        <strain evidence="5">cv. Landsberg erecta</strain>
    </source>
</reference>
<proteinExistence type="predicted"/>
<feature type="domain" description="Vacuolar sorting receptor thioredoxin-like" evidence="3">
    <location>
        <begin position="1"/>
        <end position="57"/>
    </location>
</feature>
<feature type="domain" description="Retrotransposon gag" evidence="2">
    <location>
        <begin position="254"/>
        <end position="340"/>
    </location>
</feature>
<dbReference type="PANTHER" id="PTHR33067:SF31">
    <property type="entry name" value="RNA-DIRECTED DNA POLYMERASE"/>
    <property type="match status" value="1"/>
</dbReference>
<dbReference type="Pfam" id="PF03732">
    <property type="entry name" value="Retrotrans_gag"/>
    <property type="match status" value="1"/>
</dbReference>
<dbReference type="Gene3D" id="2.40.70.10">
    <property type="entry name" value="Acid Proteases"/>
    <property type="match status" value="1"/>
</dbReference>
<protein>
    <submittedName>
        <fullName evidence="4">Uncharacterized protein</fullName>
    </submittedName>
</protein>
<dbReference type="Pfam" id="PF25011">
    <property type="entry name" value="VSR_TRX"/>
    <property type="match status" value="1"/>
</dbReference>
<dbReference type="InterPro" id="IPR021109">
    <property type="entry name" value="Peptidase_aspartic_dom_sf"/>
</dbReference>
<evidence type="ECO:0000313" key="5">
    <source>
        <dbReference type="Proteomes" id="UP000078284"/>
    </source>
</evidence>
<comment type="caution">
    <text evidence="4">The sequence shown here is derived from an EMBL/GenBank/DDBJ whole genome shotgun (WGS) entry which is preliminary data.</text>
</comment>
<feature type="compositionally biased region" description="Basic and acidic residues" evidence="1">
    <location>
        <begin position="814"/>
        <end position="825"/>
    </location>
</feature>